<proteinExistence type="predicted"/>
<accession>A0A1X7UJS3</accession>
<protein>
    <submittedName>
        <fullName evidence="1">Uncharacterized protein</fullName>
    </submittedName>
</protein>
<dbReference type="EnsemblMetazoa" id="Aqu2.1.27706_001">
    <property type="protein sequence ID" value="Aqu2.1.27706_001"/>
    <property type="gene ID" value="Aqu2.1.27706"/>
</dbReference>
<name>A0A1X7UJS3_AMPQE</name>
<sequence>MQPIYHDIVNLPQVIQFREDNTVICGIWVKKSKRDMGVLLYFTLAFIDRLHIWFDFIDAANGRKCTMRIKLLFAVVDLVEKAKVLNMAQFNGYYDCPT</sequence>
<dbReference type="AlphaFoldDB" id="A0A1X7UJS3"/>
<dbReference type="InParanoid" id="A0A1X7UJS3"/>
<reference evidence="1" key="1">
    <citation type="submission" date="2017-05" db="UniProtKB">
        <authorList>
            <consortium name="EnsemblMetazoa"/>
        </authorList>
    </citation>
    <scope>IDENTIFICATION</scope>
</reference>
<organism evidence="1">
    <name type="scientific">Amphimedon queenslandica</name>
    <name type="common">Sponge</name>
    <dbReference type="NCBI Taxonomy" id="400682"/>
    <lineage>
        <taxon>Eukaryota</taxon>
        <taxon>Metazoa</taxon>
        <taxon>Porifera</taxon>
        <taxon>Demospongiae</taxon>
        <taxon>Heteroscleromorpha</taxon>
        <taxon>Haplosclerida</taxon>
        <taxon>Niphatidae</taxon>
        <taxon>Amphimedon</taxon>
    </lineage>
</organism>
<evidence type="ECO:0000313" key="1">
    <source>
        <dbReference type="EnsemblMetazoa" id="Aqu2.1.27706_001"/>
    </source>
</evidence>